<sequence length="586" mass="61805">MIPPGLTQLLKDVKKGPPDTKGYPTPASSSSSSAGSASSSAVSMLLRSLVQRSRALRASCRRGPDRGGRAPVFHVIINTPTPNLTPHPSPHPTPPATPLLAASSVRVSPTSLEPPQPPSPLFLPRSATRGMGSPVFASAVAPQSTHILPLGGRPVPPGSTLHPTAPTGSSARSIFFIHASASSHSSSRSSNSNSTSCEGEGGSENSENSESSQERDAREVERKLVERAALSVSARGRVPARGRAGSSGSARDELQKQAPTPQTQTQLQPQLQPPPPPPPPPSAPAPNPEVALAVNPEPPKPTRSASAPFLGGFLNEGSANENAHGKVKAPAEDDARSVSSLATSASIVHVRPRRRGEPQPQRSQHSRSRSRKGGTAVRSSTRSRDARGPSAHPGARRSNSNRDAAPNALGLPSNLAAAAALVERTMSTRNLRKMVVLATTSDEEEDGTEDGEGRRTRMRMRRGGVMRRGRCRVAGMASSLGSGRVEVRSPTTGPGMRRRVFKGRVEKGMRIGRTTMRTGAMGTRVPAARPPRRRRRHFNRTPPHLISLAGPCTRGATARTMSTPPPSCASCRRAPCTVRPRTSPRS</sequence>
<feature type="region of interest" description="Disordered" evidence="1">
    <location>
        <begin position="181"/>
        <end position="409"/>
    </location>
</feature>
<feature type="compositionally biased region" description="Low complexity" evidence="1">
    <location>
        <begin position="232"/>
        <end position="249"/>
    </location>
</feature>
<comment type="caution">
    <text evidence="2">The sequence shown here is derived from an EMBL/GenBank/DDBJ whole genome shotgun (WGS) entry which is preliminary data.</text>
</comment>
<accession>A0AAD7GLQ0</accession>
<reference evidence="2" key="1">
    <citation type="submission" date="2023-03" db="EMBL/GenBank/DDBJ databases">
        <title>Massive genome expansion in bonnet fungi (Mycena s.s.) driven by repeated elements and novel gene families across ecological guilds.</title>
        <authorList>
            <consortium name="Lawrence Berkeley National Laboratory"/>
            <person name="Harder C.B."/>
            <person name="Miyauchi S."/>
            <person name="Viragh M."/>
            <person name="Kuo A."/>
            <person name="Thoen E."/>
            <person name="Andreopoulos B."/>
            <person name="Lu D."/>
            <person name="Skrede I."/>
            <person name="Drula E."/>
            <person name="Henrissat B."/>
            <person name="Morin E."/>
            <person name="Kohler A."/>
            <person name="Barry K."/>
            <person name="LaButti K."/>
            <person name="Morin E."/>
            <person name="Salamov A."/>
            <person name="Lipzen A."/>
            <person name="Mereny Z."/>
            <person name="Hegedus B."/>
            <person name="Baldrian P."/>
            <person name="Stursova M."/>
            <person name="Weitz H."/>
            <person name="Taylor A."/>
            <person name="Grigoriev I.V."/>
            <person name="Nagy L.G."/>
            <person name="Martin F."/>
            <person name="Kauserud H."/>
        </authorList>
    </citation>
    <scope>NUCLEOTIDE SEQUENCE</scope>
    <source>
        <strain evidence="2">CBHHK067</strain>
    </source>
</reference>
<feature type="region of interest" description="Disordered" evidence="1">
    <location>
        <begin position="521"/>
        <end position="586"/>
    </location>
</feature>
<dbReference type="InterPro" id="IPR051425">
    <property type="entry name" value="Formin_Homology"/>
</dbReference>
<dbReference type="EMBL" id="JARKIE010000045">
    <property type="protein sequence ID" value="KAJ7693709.1"/>
    <property type="molecule type" value="Genomic_DNA"/>
</dbReference>
<dbReference type="PANTHER" id="PTHR45725">
    <property type="entry name" value="FORMIN HOMOLOGY 2 FAMILY MEMBER"/>
    <property type="match status" value="1"/>
</dbReference>
<feature type="compositionally biased region" description="Low complexity" evidence="1">
    <location>
        <begin position="256"/>
        <end position="270"/>
    </location>
</feature>
<feature type="region of interest" description="Disordered" evidence="1">
    <location>
        <begin position="147"/>
        <end position="169"/>
    </location>
</feature>
<feature type="compositionally biased region" description="Basic and acidic residues" evidence="1">
    <location>
        <begin position="212"/>
        <end position="226"/>
    </location>
</feature>
<proteinExistence type="predicted"/>
<feature type="region of interest" description="Disordered" evidence="1">
    <location>
        <begin position="79"/>
        <end position="99"/>
    </location>
</feature>
<feature type="compositionally biased region" description="Pro residues" evidence="1">
    <location>
        <begin position="271"/>
        <end position="287"/>
    </location>
</feature>
<evidence type="ECO:0000313" key="3">
    <source>
        <dbReference type="Proteomes" id="UP001221757"/>
    </source>
</evidence>
<dbReference type="AlphaFoldDB" id="A0AAD7GLQ0"/>
<keyword evidence="3" id="KW-1185">Reference proteome</keyword>
<name>A0AAD7GLQ0_MYCRO</name>
<gene>
    <name evidence="2" type="ORF">B0H17DRAFT_494582</name>
</gene>
<dbReference type="PANTHER" id="PTHR45725:SF1">
    <property type="entry name" value="DISHEVELLED ASSOCIATED ACTIVATOR OF MORPHOGENESIS, ISOFORM D"/>
    <property type="match status" value="1"/>
</dbReference>
<evidence type="ECO:0000256" key="1">
    <source>
        <dbReference type="SAM" id="MobiDB-lite"/>
    </source>
</evidence>
<protein>
    <submittedName>
        <fullName evidence="2">Uncharacterized protein</fullName>
    </submittedName>
</protein>
<feature type="compositionally biased region" description="Polar residues" evidence="1">
    <location>
        <begin position="337"/>
        <end position="346"/>
    </location>
</feature>
<feature type="compositionally biased region" description="Basic residues" evidence="1">
    <location>
        <begin position="530"/>
        <end position="539"/>
    </location>
</feature>
<feature type="compositionally biased region" description="Low complexity" evidence="1">
    <location>
        <begin position="27"/>
        <end position="42"/>
    </location>
</feature>
<organism evidence="2 3">
    <name type="scientific">Mycena rosella</name>
    <name type="common">Pink bonnet</name>
    <name type="synonym">Agaricus rosellus</name>
    <dbReference type="NCBI Taxonomy" id="1033263"/>
    <lineage>
        <taxon>Eukaryota</taxon>
        <taxon>Fungi</taxon>
        <taxon>Dikarya</taxon>
        <taxon>Basidiomycota</taxon>
        <taxon>Agaricomycotina</taxon>
        <taxon>Agaricomycetes</taxon>
        <taxon>Agaricomycetidae</taxon>
        <taxon>Agaricales</taxon>
        <taxon>Marasmiineae</taxon>
        <taxon>Mycenaceae</taxon>
        <taxon>Mycena</taxon>
    </lineage>
</organism>
<feature type="compositionally biased region" description="Pro residues" evidence="1">
    <location>
        <begin position="83"/>
        <end position="97"/>
    </location>
</feature>
<evidence type="ECO:0000313" key="2">
    <source>
        <dbReference type="EMBL" id="KAJ7693709.1"/>
    </source>
</evidence>
<dbReference type="Proteomes" id="UP001221757">
    <property type="component" value="Unassembled WGS sequence"/>
</dbReference>
<feature type="region of interest" description="Disordered" evidence="1">
    <location>
        <begin position="1"/>
        <end position="42"/>
    </location>
</feature>
<feature type="compositionally biased region" description="Low complexity" evidence="1">
    <location>
        <begin position="181"/>
        <end position="211"/>
    </location>
</feature>